<accession>A0A0E9THB7</accession>
<proteinExistence type="predicted"/>
<sequence length="37" mass="4189">MKIALTCTITQIMRICARMCICLNVVENLTWFALLAS</sequence>
<dbReference type="EMBL" id="GBXM01055591">
    <property type="protein sequence ID" value="JAH52986.1"/>
    <property type="molecule type" value="Transcribed_RNA"/>
</dbReference>
<organism evidence="1">
    <name type="scientific">Anguilla anguilla</name>
    <name type="common">European freshwater eel</name>
    <name type="synonym">Muraena anguilla</name>
    <dbReference type="NCBI Taxonomy" id="7936"/>
    <lineage>
        <taxon>Eukaryota</taxon>
        <taxon>Metazoa</taxon>
        <taxon>Chordata</taxon>
        <taxon>Craniata</taxon>
        <taxon>Vertebrata</taxon>
        <taxon>Euteleostomi</taxon>
        <taxon>Actinopterygii</taxon>
        <taxon>Neopterygii</taxon>
        <taxon>Teleostei</taxon>
        <taxon>Anguilliformes</taxon>
        <taxon>Anguillidae</taxon>
        <taxon>Anguilla</taxon>
    </lineage>
</organism>
<protein>
    <submittedName>
        <fullName evidence="1">Uncharacterized protein</fullName>
    </submittedName>
</protein>
<reference evidence="1" key="2">
    <citation type="journal article" date="2015" name="Fish Shellfish Immunol.">
        <title>Early steps in the European eel (Anguilla anguilla)-Vibrio vulnificus interaction in the gills: Role of the RtxA13 toxin.</title>
        <authorList>
            <person name="Callol A."/>
            <person name="Pajuelo D."/>
            <person name="Ebbesson L."/>
            <person name="Teles M."/>
            <person name="MacKenzie S."/>
            <person name="Amaro C."/>
        </authorList>
    </citation>
    <scope>NUCLEOTIDE SEQUENCE</scope>
</reference>
<evidence type="ECO:0000313" key="1">
    <source>
        <dbReference type="EMBL" id="JAH52986.1"/>
    </source>
</evidence>
<name>A0A0E9THB7_ANGAN</name>
<dbReference type="AlphaFoldDB" id="A0A0E9THB7"/>
<reference evidence="1" key="1">
    <citation type="submission" date="2014-11" db="EMBL/GenBank/DDBJ databases">
        <authorList>
            <person name="Amaro Gonzalez C."/>
        </authorList>
    </citation>
    <scope>NUCLEOTIDE SEQUENCE</scope>
</reference>